<dbReference type="EMBL" id="CAJOBA010102875">
    <property type="protein sequence ID" value="CAF4526565.1"/>
    <property type="molecule type" value="Genomic_DNA"/>
</dbReference>
<dbReference type="Proteomes" id="UP000677228">
    <property type="component" value="Unassembled WGS sequence"/>
</dbReference>
<organism evidence="3 4">
    <name type="scientific">Didymodactylos carnosus</name>
    <dbReference type="NCBI Taxonomy" id="1234261"/>
    <lineage>
        <taxon>Eukaryota</taxon>
        <taxon>Metazoa</taxon>
        <taxon>Spiralia</taxon>
        <taxon>Gnathifera</taxon>
        <taxon>Rotifera</taxon>
        <taxon>Eurotatoria</taxon>
        <taxon>Bdelloidea</taxon>
        <taxon>Philodinida</taxon>
        <taxon>Philodinidae</taxon>
        <taxon>Didymodactylos</taxon>
    </lineage>
</organism>
<accession>A0A8S2Y0N1</accession>
<dbReference type="PANTHER" id="PTHR12484:SF4">
    <property type="entry name" value="A-KINASE ANCHOR PROTEIN 17A"/>
    <property type="match status" value="1"/>
</dbReference>
<dbReference type="Pfam" id="PF25015">
    <property type="entry name" value="RBD_AKAP-17A"/>
    <property type="match status" value="1"/>
</dbReference>
<sequence>MDAFRNMKLMHIEENNVAYTAAVKVDFDRTRHLSDRIIKKRRIEQMKAVEMIKLTRAEAQRQKDEEERKKEIERLKIELQDAEADDFPGVKDIT</sequence>
<comment type="caution">
    <text evidence="3">The sequence shown here is derived from an EMBL/GenBank/DDBJ whole genome shotgun (WGS) entry which is preliminary data.</text>
</comment>
<dbReference type="Proteomes" id="UP000682733">
    <property type="component" value="Unassembled WGS sequence"/>
</dbReference>
<evidence type="ECO:0000313" key="3">
    <source>
        <dbReference type="EMBL" id="CAF4526565.1"/>
    </source>
</evidence>
<gene>
    <name evidence="2" type="ORF">OVA965_LOCUS45434</name>
    <name evidence="3" type="ORF">TMI583_LOCUS48917</name>
</gene>
<dbReference type="EMBL" id="CAJNOK010071451">
    <property type="protein sequence ID" value="CAF1664006.1"/>
    <property type="molecule type" value="Genomic_DNA"/>
</dbReference>
<feature type="non-terminal residue" evidence="3">
    <location>
        <position position="1"/>
    </location>
</feature>
<dbReference type="InterPro" id="IPR056852">
    <property type="entry name" value="AK17A/B"/>
</dbReference>
<reference evidence="3" key="1">
    <citation type="submission" date="2021-02" db="EMBL/GenBank/DDBJ databases">
        <authorList>
            <person name="Nowell W R."/>
        </authorList>
    </citation>
    <scope>NUCLEOTIDE SEQUENCE</scope>
</reference>
<feature type="coiled-coil region" evidence="1">
    <location>
        <begin position="49"/>
        <end position="85"/>
    </location>
</feature>
<evidence type="ECO:0000313" key="4">
    <source>
        <dbReference type="Proteomes" id="UP000682733"/>
    </source>
</evidence>
<evidence type="ECO:0000313" key="2">
    <source>
        <dbReference type="EMBL" id="CAF1664006.1"/>
    </source>
</evidence>
<dbReference type="AlphaFoldDB" id="A0A8S2Y0N1"/>
<name>A0A8S2Y0N1_9BILA</name>
<dbReference type="PANTHER" id="PTHR12484">
    <property type="entry name" value="B-LYMPHOCYTE ANTIGEN-RELATED"/>
    <property type="match status" value="1"/>
</dbReference>
<proteinExistence type="predicted"/>
<keyword evidence="1" id="KW-0175">Coiled coil</keyword>
<evidence type="ECO:0000256" key="1">
    <source>
        <dbReference type="SAM" id="Coils"/>
    </source>
</evidence>
<protein>
    <submittedName>
        <fullName evidence="3">Uncharacterized protein</fullName>
    </submittedName>
</protein>